<keyword evidence="6 8" id="KW-1133">Transmembrane helix</keyword>
<dbReference type="Proteomes" id="UP000186309">
    <property type="component" value="Chromosome"/>
</dbReference>
<dbReference type="STRING" id="1387353.BSF38_01495"/>
<dbReference type="PROSITE" id="PS50928">
    <property type="entry name" value="ABC_TM1"/>
    <property type="match status" value="1"/>
</dbReference>
<dbReference type="InterPro" id="IPR035906">
    <property type="entry name" value="MetI-like_sf"/>
</dbReference>
<evidence type="ECO:0000313" key="11">
    <source>
        <dbReference type="Proteomes" id="UP000186309"/>
    </source>
</evidence>
<keyword evidence="11" id="KW-1185">Reference proteome</keyword>
<evidence type="ECO:0000256" key="7">
    <source>
        <dbReference type="ARBA" id="ARBA00023136"/>
    </source>
</evidence>
<dbReference type="InterPro" id="IPR000515">
    <property type="entry name" value="MetI-like"/>
</dbReference>
<dbReference type="AlphaFoldDB" id="A0A1U7CMC6"/>
<evidence type="ECO:0000256" key="4">
    <source>
        <dbReference type="ARBA" id="ARBA00022519"/>
    </source>
</evidence>
<name>A0A1U7CMC6_9BACT</name>
<accession>A0A1U7CMC6</accession>
<keyword evidence="7 8" id="KW-0472">Membrane</keyword>
<keyword evidence="3" id="KW-1003">Cell membrane</keyword>
<dbReference type="EMBL" id="CP019082">
    <property type="protein sequence ID" value="APW60033.1"/>
    <property type="molecule type" value="Genomic_DNA"/>
</dbReference>
<feature type="transmembrane region" description="Helical" evidence="8">
    <location>
        <begin position="510"/>
        <end position="529"/>
    </location>
</feature>
<dbReference type="KEGG" id="pbor:BSF38_01495"/>
<feature type="transmembrane region" description="Helical" evidence="8">
    <location>
        <begin position="203"/>
        <end position="225"/>
    </location>
</feature>
<feature type="transmembrane region" description="Helical" evidence="8">
    <location>
        <begin position="549"/>
        <end position="572"/>
    </location>
</feature>
<sequence>MPVLRILGNLTSSALLGLVVVGPIVALCAAAVLDRGPGGEPRVSIFSVAITALDPFVWTCVRNSMIAAGAVAAGSMAVGVFVGRLVGDWRFPARPILVAAMSASAVAPPAIVALGLSVLFGAGSGSPTAWGGRLGPVSRFVPADWGWYAWFWAAIVQGGSISALACLSAQQRLDPAWRDAARLAGGTRSRVWRKLNWPLLRPALARAAGLVFILTVADPGAPMILGLRRTLGYQILSVGLGDDPFPSIAVLGLIALFVCVVVRVILNGWAGPEPSTWPAAAAEGRPLRAGSWRRSATAAAFVGVWGVIAGVPLVAVLIESTCRQPLDGASLGTAGHSLGALAGRLLDPTLGAIVVHSVWLGLGVCALFVVSGWLARSASSASTVGPSGTLLALVHAGVAPPLVMGVAALSLPWLAGLAADAIDGTSPTGLALLFRHAAAAIASDPFFFLIPTVGVWLAMTPTLLAVWEGGYGADRAREDRIAAAVLAGASWTRAHRLASAWSRPDSIRRFALTTCLAATNIAPALLLANRVENRTLGPGILLLREDPEFGLGAASALAVAVLAVNVAVVFLCSPARLAARIGPADHRKSA</sequence>
<evidence type="ECO:0000256" key="5">
    <source>
        <dbReference type="ARBA" id="ARBA00022692"/>
    </source>
</evidence>
<evidence type="ECO:0000256" key="6">
    <source>
        <dbReference type="ARBA" id="ARBA00022989"/>
    </source>
</evidence>
<dbReference type="GO" id="GO:0005886">
    <property type="term" value="C:plasma membrane"/>
    <property type="evidence" value="ECO:0007669"/>
    <property type="project" value="UniProtKB-SubCell"/>
</dbReference>
<evidence type="ECO:0000256" key="8">
    <source>
        <dbReference type="RuleBase" id="RU363032"/>
    </source>
</evidence>
<protein>
    <recommendedName>
        <fullName evidence="9">ABC transmembrane type-1 domain-containing protein</fullName>
    </recommendedName>
</protein>
<proteinExistence type="inferred from homology"/>
<dbReference type="OrthoDB" id="287258at2"/>
<organism evidence="10 11">
    <name type="scientific">Paludisphaera borealis</name>
    <dbReference type="NCBI Taxonomy" id="1387353"/>
    <lineage>
        <taxon>Bacteria</taxon>
        <taxon>Pseudomonadati</taxon>
        <taxon>Planctomycetota</taxon>
        <taxon>Planctomycetia</taxon>
        <taxon>Isosphaerales</taxon>
        <taxon>Isosphaeraceae</taxon>
        <taxon>Paludisphaera</taxon>
    </lineage>
</organism>
<evidence type="ECO:0000259" key="9">
    <source>
        <dbReference type="PROSITE" id="PS50928"/>
    </source>
</evidence>
<dbReference type="Pfam" id="PF00528">
    <property type="entry name" value="BPD_transp_1"/>
    <property type="match status" value="1"/>
</dbReference>
<dbReference type="SUPFAM" id="SSF161098">
    <property type="entry name" value="MetI-like"/>
    <property type="match status" value="2"/>
</dbReference>
<comment type="subcellular location">
    <subcellularLocation>
        <location evidence="1">Cell inner membrane</location>
        <topology evidence="1">Multi-pass membrane protein</topology>
    </subcellularLocation>
    <subcellularLocation>
        <location evidence="8">Cell membrane</location>
        <topology evidence="8">Multi-pass membrane protein</topology>
    </subcellularLocation>
</comment>
<keyword evidence="2 8" id="KW-0813">Transport</keyword>
<evidence type="ECO:0000313" key="10">
    <source>
        <dbReference type="EMBL" id="APW60033.1"/>
    </source>
</evidence>
<evidence type="ECO:0000256" key="3">
    <source>
        <dbReference type="ARBA" id="ARBA00022475"/>
    </source>
</evidence>
<feature type="transmembrane region" description="Helical" evidence="8">
    <location>
        <begin position="298"/>
        <end position="318"/>
    </location>
</feature>
<evidence type="ECO:0000256" key="1">
    <source>
        <dbReference type="ARBA" id="ARBA00004429"/>
    </source>
</evidence>
<dbReference type="PANTHER" id="PTHR43357:SF4">
    <property type="entry name" value="INNER MEMBRANE ABC TRANSPORTER PERMEASE PROTEIN YDCV"/>
    <property type="match status" value="1"/>
</dbReference>
<keyword evidence="4" id="KW-0997">Cell inner membrane</keyword>
<gene>
    <name evidence="10" type="ORF">BSF38_01495</name>
</gene>
<feature type="transmembrane region" description="Helical" evidence="8">
    <location>
        <begin position="65"/>
        <end position="86"/>
    </location>
</feature>
<comment type="similarity">
    <text evidence="8">Belongs to the binding-protein-dependent transport system permease family.</text>
</comment>
<dbReference type="GO" id="GO:0055085">
    <property type="term" value="P:transmembrane transport"/>
    <property type="evidence" value="ECO:0007669"/>
    <property type="project" value="InterPro"/>
</dbReference>
<dbReference type="RefSeq" id="WP_076344401.1">
    <property type="nucleotide sequence ID" value="NZ_CP019082.1"/>
</dbReference>
<feature type="domain" description="ABC transmembrane type-1" evidence="9">
    <location>
        <begin position="61"/>
        <end position="266"/>
    </location>
</feature>
<evidence type="ECO:0000256" key="2">
    <source>
        <dbReference type="ARBA" id="ARBA00022448"/>
    </source>
</evidence>
<reference evidence="11" key="1">
    <citation type="submission" date="2016-12" db="EMBL/GenBank/DDBJ databases">
        <title>Comparative genomics of four Isosphaeraceae planctomycetes: a common pool of plasmids and glycoside hydrolase genes.</title>
        <authorList>
            <person name="Ivanova A."/>
        </authorList>
    </citation>
    <scope>NUCLEOTIDE SEQUENCE [LARGE SCALE GENOMIC DNA]</scope>
    <source>
        <strain evidence="11">PX4</strain>
    </source>
</reference>
<dbReference type="Gene3D" id="1.10.3720.10">
    <property type="entry name" value="MetI-like"/>
    <property type="match status" value="1"/>
</dbReference>
<feature type="transmembrane region" description="Helical" evidence="8">
    <location>
        <begin position="245"/>
        <end position="266"/>
    </location>
</feature>
<feature type="transmembrane region" description="Helical" evidence="8">
    <location>
        <begin position="353"/>
        <end position="375"/>
    </location>
</feature>
<feature type="transmembrane region" description="Helical" evidence="8">
    <location>
        <begin position="145"/>
        <end position="167"/>
    </location>
</feature>
<feature type="transmembrane region" description="Helical" evidence="8">
    <location>
        <begin position="387"/>
        <end position="409"/>
    </location>
</feature>
<feature type="transmembrane region" description="Helical" evidence="8">
    <location>
        <begin position="446"/>
        <end position="467"/>
    </location>
</feature>
<dbReference type="PANTHER" id="PTHR43357">
    <property type="entry name" value="INNER MEMBRANE ABC TRANSPORTER PERMEASE PROTEIN YDCV"/>
    <property type="match status" value="1"/>
</dbReference>
<dbReference type="CDD" id="cd06261">
    <property type="entry name" value="TM_PBP2"/>
    <property type="match status" value="1"/>
</dbReference>
<feature type="transmembrane region" description="Helical" evidence="8">
    <location>
        <begin position="98"/>
        <end position="125"/>
    </location>
</feature>
<keyword evidence="5 8" id="KW-0812">Transmembrane</keyword>